<reference evidence="1" key="1">
    <citation type="journal article" date="2015" name="Microbiology">
        <title>Similarities in murine infection and immune response to Borrelia bissettii and Borrelia burgdorferi sensu stricto.</title>
        <authorList>
            <person name="Leydet B.F.Jr."/>
            <person name="Liang F.T."/>
        </authorList>
    </citation>
    <scope>NUCLEOTIDE SEQUENCE [LARGE SCALE GENOMIC DNA]</scope>
    <source>
        <strain evidence="1">CO275</strain>
        <plasmid evidence="1">unnamed</plasmid>
    </source>
</reference>
<dbReference type="InterPro" id="IPR009618">
    <property type="entry name" value="Erp"/>
</dbReference>
<gene>
    <name evidence="1" type="ORF">ER70_08900</name>
</gene>
<sequence length="68" mass="8204">TRDRLRTKLNENNATYTLEEPKLKENVKIDEIESDLYELKSELENVKEYLKNESNFEEIKEYVANSEY</sequence>
<protein>
    <submittedName>
        <fullName evidence="1">Erp C family protein</fullName>
    </submittedName>
</protein>
<comment type="caution">
    <text evidence="1">The sequence shown here is derived from an EMBL/GenBank/DDBJ whole genome shotgun (WGS) entry which is preliminary data.</text>
</comment>
<accession>A0A1L8Z9K9</accession>
<feature type="non-terminal residue" evidence="1">
    <location>
        <position position="1"/>
    </location>
</feature>
<dbReference type="EMBL" id="JNBW01000580">
    <property type="protein sequence ID" value="OJH14422.1"/>
    <property type="molecule type" value="Genomic_DNA"/>
</dbReference>
<organism evidence="1">
    <name type="scientific">Borrelia bissettiae</name>
    <name type="common">Borreliella bissettiae</name>
    <dbReference type="NCBI Taxonomy" id="64897"/>
    <lineage>
        <taxon>Bacteria</taxon>
        <taxon>Pseudomonadati</taxon>
        <taxon>Spirochaetota</taxon>
        <taxon>Spirochaetia</taxon>
        <taxon>Spirochaetales</taxon>
        <taxon>Borreliaceae</taxon>
        <taxon>Borreliella</taxon>
    </lineage>
</organism>
<geneLocation type="plasmid" evidence="1">
    <name>unnamed</name>
</geneLocation>
<proteinExistence type="predicted"/>
<dbReference type="Pfam" id="PF06780">
    <property type="entry name" value="Erp_C"/>
    <property type="match status" value="1"/>
</dbReference>
<name>A0A1L8Z9K9_BORBI</name>
<evidence type="ECO:0000313" key="1">
    <source>
        <dbReference type="EMBL" id="OJH14422.1"/>
    </source>
</evidence>
<keyword evidence="1" id="KW-0614">Plasmid</keyword>
<dbReference type="AlphaFoldDB" id="A0A1L8Z9K9"/>
<reference evidence="1" key="2">
    <citation type="submission" date="2015-07" db="EMBL/GenBank/DDBJ databases">
        <authorList>
            <person name="Noorani M."/>
        </authorList>
    </citation>
    <scope>NUCLEOTIDE SEQUENCE</scope>
    <source>
        <strain evidence="1">CO275</strain>
        <plasmid evidence="1">unnamed</plasmid>
    </source>
</reference>